<name>X6NHB8_RETFI</name>
<dbReference type="Proteomes" id="UP000023152">
    <property type="component" value="Unassembled WGS sequence"/>
</dbReference>
<dbReference type="OMA" id="NVEMAKP"/>
<organism evidence="4 5">
    <name type="scientific">Reticulomyxa filosa</name>
    <dbReference type="NCBI Taxonomy" id="46433"/>
    <lineage>
        <taxon>Eukaryota</taxon>
        <taxon>Sar</taxon>
        <taxon>Rhizaria</taxon>
        <taxon>Retaria</taxon>
        <taxon>Foraminifera</taxon>
        <taxon>Monothalamids</taxon>
        <taxon>Reticulomyxidae</taxon>
        <taxon>Reticulomyxa</taxon>
    </lineage>
</organism>
<dbReference type="InterPro" id="IPR015797">
    <property type="entry name" value="NUDIX_hydrolase-like_dom_sf"/>
</dbReference>
<feature type="domain" description="Nudix hydrolase" evidence="3">
    <location>
        <begin position="1"/>
        <end position="132"/>
    </location>
</feature>
<protein>
    <submittedName>
        <fullName evidence="4">Hydrolase, NUDIX family protein</fullName>
    </submittedName>
</protein>
<sequence>MSNKQQMLQINKTMKIEREDKNKTNKKNFVIIEEWRGTIKKKGEPFIDGAKRECKEEAGIDIVIKGFLRMEHTHNTHNARLRIIFYAEPLDDKQELKSKPDEHSVEAKWMTVDEFAQLPKIRGEELVHWGTYLNKDGPIFPLTCVAEEADEVVVPTPSLVKSCASTDKSTPDNDEKNNEK</sequence>
<evidence type="ECO:0000313" key="5">
    <source>
        <dbReference type="Proteomes" id="UP000023152"/>
    </source>
</evidence>
<accession>X6NHB8</accession>
<evidence type="ECO:0000259" key="3">
    <source>
        <dbReference type="PROSITE" id="PS51462"/>
    </source>
</evidence>
<dbReference type="InterPro" id="IPR051325">
    <property type="entry name" value="Nudix_hydrolase_domain"/>
</dbReference>
<keyword evidence="1 4" id="KW-0378">Hydrolase</keyword>
<evidence type="ECO:0000313" key="4">
    <source>
        <dbReference type="EMBL" id="ETO25139.1"/>
    </source>
</evidence>
<dbReference type="PROSITE" id="PS51462">
    <property type="entry name" value="NUDIX"/>
    <property type="match status" value="1"/>
</dbReference>
<dbReference type="SUPFAM" id="SSF55811">
    <property type="entry name" value="Nudix"/>
    <property type="match status" value="1"/>
</dbReference>
<dbReference type="PANTHER" id="PTHR21340:SF0">
    <property type="entry name" value="BIS(5'-NUCLEOSYL)-TETRAPHOSPHATASE [ASYMMETRICAL]"/>
    <property type="match status" value="1"/>
</dbReference>
<dbReference type="GO" id="GO:0006754">
    <property type="term" value="P:ATP biosynthetic process"/>
    <property type="evidence" value="ECO:0007669"/>
    <property type="project" value="TreeGrafter"/>
</dbReference>
<feature type="region of interest" description="Disordered" evidence="2">
    <location>
        <begin position="158"/>
        <end position="180"/>
    </location>
</feature>
<dbReference type="Pfam" id="PF00293">
    <property type="entry name" value="NUDIX"/>
    <property type="match status" value="1"/>
</dbReference>
<gene>
    <name evidence="4" type="ORF">RFI_12004</name>
</gene>
<dbReference type="OrthoDB" id="447842at2759"/>
<dbReference type="GO" id="GO:0004081">
    <property type="term" value="F:bis(5'-nucleosyl)-tetraphosphatase (asymmetrical) activity"/>
    <property type="evidence" value="ECO:0007669"/>
    <property type="project" value="TreeGrafter"/>
</dbReference>
<dbReference type="InterPro" id="IPR000086">
    <property type="entry name" value="NUDIX_hydrolase_dom"/>
</dbReference>
<proteinExistence type="predicted"/>
<feature type="compositionally biased region" description="Basic and acidic residues" evidence="2">
    <location>
        <begin position="169"/>
        <end position="180"/>
    </location>
</feature>
<comment type="caution">
    <text evidence="4">The sequence shown here is derived from an EMBL/GenBank/DDBJ whole genome shotgun (WGS) entry which is preliminary data.</text>
</comment>
<dbReference type="GO" id="GO:0006167">
    <property type="term" value="P:AMP biosynthetic process"/>
    <property type="evidence" value="ECO:0007669"/>
    <property type="project" value="TreeGrafter"/>
</dbReference>
<dbReference type="AlphaFoldDB" id="X6NHB8"/>
<reference evidence="4 5" key="1">
    <citation type="journal article" date="2013" name="Curr. Biol.">
        <title>The Genome of the Foraminiferan Reticulomyxa filosa.</title>
        <authorList>
            <person name="Glockner G."/>
            <person name="Hulsmann N."/>
            <person name="Schleicher M."/>
            <person name="Noegel A.A."/>
            <person name="Eichinger L."/>
            <person name="Gallinger C."/>
            <person name="Pawlowski J."/>
            <person name="Sierra R."/>
            <person name="Euteneuer U."/>
            <person name="Pillet L."/>
            <person name="Moustafa A."/>
            <person name="Platzer M."/>
            <person name="Groth M."/>
            <person name="Szafranski K."/>
            <person name="Schliwa M."/>
        </authorList>
    </citation>
    <scope>NUCLEOTIDE SEQUENCE [LARGE SCALE GENOMIC DNA]</scope>
</reference>
<keyword evidence="5" id="KW-1185">Reference proteome</keyword>
<dbReference type="PANTHER" id="PTHR21340">
    <property type="entry name" value="DIADENOSINE 5,5-P1,P4-TETRAPHOSPHATE PYROPHOSPHOHYDROLASE MUTT"/>
    <property type="match status" value="1"/>
</dbReference>
<evidence type="ECO:0000256" key="2">
    <source>
        <dbReference type="SAM" id="MobiDB-lite"/>
    </source>
</evidence>
<dbReference type="Gene3D" id="3.90.79.10">
    <property type="entry name" value="Nucleoside Triphosphate Pyrophosphohydrolase"/>
    <property type="match status" value="1"/>
</dbReference>
<evidence type="ECO:0000256" key="1">
    <source>
        <dbReference type="ARBA" id="ARBA00022801"/>
    </source>
</evidence>
<dbReference type="EMBL" id="ASPP01008730">
    <property type="protein sequence ID" value="ETO25139.1"/>
    <property type="molecule type" value="Genomic_DNA"/>
</dbReference>